<reference evidence="1" key="1">
    <citation type="submission" date="2021-03" db="EMBL/GenBank/DDBJ databases">
        <title>Draft genome sequence of rust myrtle Austropuccinia psidii MF-1, a brazilian biotype.</title>
        <authorList>
            <person name="Quecine M.C."/>
            <person name="Pachon D.M.R."/>
            <person name="Bonatelli M.L."/>
            <person name="Correr F.H."/>
            <person name="Franceschini L.M."/>
            <person name="Leite T.F."/>
            <person name="Margarido G.R.A."/>
            <person name="Almeida C.A."/>
            <person name="Ferrarezi J.A."/>
            <person name="Labate C.A."/>
        </authorList>
    </citation>
    <scope>NUCLEOTIDE SEQUENCE</scope>
    <source>
        <strain evidence="1">MF-1</strain>
    </source>
</reference>
<protein>
    <submittedName>
        <fullName evidence="1">Uncharacterized protein</fullName>
    </submittedName>
</protein>
<dbReference type="EMBL" id="AVOT02014975">
    <property type="protein sequence ID" value="MBW0498922.1"/>
    <property type="molecule type" value="Genomic_DNA"/>
</dbReference>
<gene>
    <name evidence="1" type="ORF">O181_038637</name>
</gene>
<proteinExistence type="predicted"/>
<organism evidence="1 2">
    <name type="scientific">Austropuccinia psidii MF-1</name>
    <dbReference type="NCBI Taxonomy" id="1389203"/>
    <lineage>
        <taxon>Eukaryota</taxon>
        <taxon>Fungi</taxon>
        <taxon>Dikarya</taxon>
        <taxon>Basidiomycota</taxon>
        <taxon>Pucciniomycotina</taxon>
        <taxon>Pucciniomycetes</taxon>
        <taxon>Pucciniales</taxon>
        <taxon>Sphaerophragmiaceae</taxon>
        <taxon>Austropuccinia</taxon>
    </lineage>
</organism>
<evidence type="ECO:0000313" key="1">
    <source>
        <dbReference type="EMBL" id="MBW0498922.1"/>
    </source>
</evidence>
<dbReference type="Proteomes" id="UP000765509">
    <property type="component" value="Unassembled WGS sequence"/>
</dbReference>
<comment type="caution">
    <text evidence="1">The sequence shown here is derived from an EMBL/GenBank/DDBJ whole genome shotgun (WGS) entry which is preliminary data.</text>
</comment>
<sequence length="98" mass="10821">MRGSSGPSVESNAAFINPPVRVQAMTDVVGRRRTYLIRLTVSIGSANRYLSTKEIIPATLTDTYPRHSYLRQALHMAERGRRAGLKHLSSALGVSRAR</sequence>
<dbReference type="AlphaFoldDB" id="A0A9Q3DBB2"/>
<keyword evidence="2" id="KW-1185">Reference proteome</keyword>
<name>A0A9Q3DBB2_9BASI</name>
<evidence type="ECO:0000313" key="2">
    <source>
        <dbReference type="Proteomes" id="UP000765509"/>
    </source>
</evidence>
<accession>A0A9Q3DBB2</accession>